<evidence type="ECO:0000313" key="6">
    <source>
        <dbReference type="Proteomes" id="UP000274131"/>
    </source>
</evidence>
<feature type="repeat" description="ANK" evidence="3">
    <location>
        <begin position="695"/>
        <end position="727"/>
    </location>
</feature>
<feature type="region of interest" description="Disordered" evidence="4">
    <location>
        <begin position="145"/>
        <end position="181"/>
    </location>
</feature>
<dbReference type="Gene3D" id="1.25.40.20">
    <property type="entry name" value="Ankyrin repeat-containing domain"/>
    <property type="match status" value="1"/>
</dbReference>
<feature type="compositionally biased region" description="Polar residues" evidence="4">
    <location>
        <begin position="461"/>
        <end position="470"/>
    </location>
</feature>
<dbReference type="STRING" id="51028.A0A0N4V7J0"/>
<keyword evidence="6" id="KW-1185">Reference proteome</keyword>
<keyword evidence="1" id="KW-0677">Repeat</keyword>
<sequence>MVGKEEDFFVEGGRGYRGMAIAYEHYEGEKPGGSKDNSDVKSEVLEPFRGYEKKGRSRGGLRLLKGTEKRHSIPKKSHWEHRTLEVLTPEAWNKFGDLEKREISNLYIPDRIPTETEKLLCEFHPEVGRVTRNQLKAMRATYVKTEVEDSETNNREKKSNSKKGKSSAAADMSSTASESEKISVFSFEPAAVKPELVSEAHTSPPTSEKTSSEIGFSLAIVKNEESNGPVSAFDSPMTDEVDTNNGFDDSQKRGRGRPKGSRRPRKTSRGSCSNGKKVPKKAGAKSLPSAGNQKKKVIASGKEHSRSNGKATRKRRMTSKSDAADNDLEAATELVCGVADDKGSAKSTISQPPRKRVRKKSLSVTRSHNKAAENVPDSLNFVDGDRSSLEEPNVAFNENIVDLEVGNGEDKTARSSSSEDVVGSQCELEETEERSIKDSSFSVRQQGTKRRKKSVQKLGNRVNSPNSLAETTAGKKRGRPRKAMGRRSSNTVKENLNGLLKKDAVTFQSSSQEDSFLDVSKSSSDTEEGNPIISASEALPPSSSETTYASTDNVPEVTVAVPSEVQIEMKFEEQRGHPLCAEYSNFPMPKASSGISLNDLVAGCSSLRADETIAPVKTLLDLRAAVLQGNIPLAKTSLQHSMWRNSALHLDEKRFGKSLVMEICEKSCDEAHILDDMLRLLVYAGARLDIVDDQRGRTPLHFAAANELWCRIRVLLALRSPVNTKDKDGKTPLQIVMSSRASNFHVVRAIYLLLEYGADVNEIIERQQKNRFYTGTFLFVPRLIDYREKLTKHFEEARQKVLIDMTVKRSITPVIVRGIWECYGRNRVIKYDFKHESSYLPNIRYMYVIVLALFDYRGPRLWKIRMWGSSPFEKVLLNGKPARSLQSDENGFLYAAQLHDGFNQLHLHMKEAAEWKKLLVLTQVLLVQLHKPTVTVPPPPLEVAPESGTDWRKE</sequence>
<dbReference type="Pfam" id="PF12796">
    <property type="entry name" value="Ank_2"/>
    <property type="match status" value="1"/>
</dbReference>
<feature type="compositionally biased region" description="Low complexity" evidence="4">
    <location>
        <begin position="166"/>
        <end position="177"/>
    </location>
</feature>
<evidence type="ECO:0000256" key="1">
    <source>
        <dbReference type="ARBA" id="ARBA00022737"/>
    </source>
</evidence>
<gene>
    <name evidence="5" type="ORF">EVEC_LOCUS5868</name>
</gene>
<reference evidence="5 6" key="2">
    <citation type="submission" date="2018-10" db="EMBL/GenBank/DDBJ databases">
        <authorList>
            <consortium name="Pathogen Informatics"/>
        </authorList>
    </citation>
    <scope>NUCLEOTIDE SEQUENCE [LARGE SCALE GENOMIC DNA]</scope>
</reference>
<accession>A0A0N4V7J0</accession>
<name>A0A0N4V7J0_ENTVE</name>
<evidence type="ECO:0000256" key="4">
    <source>
        <dbReference type="SAM" id="MobiDB-lite"/>
    </source>
</evidence>
<proteinExistence type="predicted"/>
<dbReference type="PANTHER" id="PTHR24126:SF14">
    <property type="entry name" value="ANK_REP_REGION DOMAIN-CONTAINING PROTEIN"/>
    <property type="match status" value="1"/>
</dbReference>
<dbReference type="SMART" id="SM00248">
    <property type="entry name" value="ANK"/>
    <property type="match status" value="3"/>
</dbReference>
<protein>
    <submittedName>
        <fullName evidence="7">ANK_REP_REGION domain-containing protein</fullName>
    </submittedName>
</protein>
<dbReference type="AlphaFoldDB" id="A0A0N4V7J0"/>
<evidence type="ECO:0000256" key="3">
    <source>
        <dbReference type="PROSITE-ProRule" id="PRU00023"/>
    </source>
</evidence>
<dbReference type="EMBL" id="UXUI01008296">
    <property type="protein sequence ID" value="VDD91117.1"/>
    <property type="molecule type" value="Genomic_DNA"/>
</dbReference>
<reference evidence="7" key="1">
    <citation type="submission" date="2017-02" db="UniProtKB">
        <authorList>
            <consortium name="WormBaseParasite"/>
        </authorList>
    </citation>
    <scope>IDENTIFICATION</scope>
</reference>
<dbReference type="InterPro" id="IPR036770">
    <property type="entry name" value="Ankyrin_rpt-contain_sf"/>
</dbReference>
<evidence type="ECO:0000313" key="7">
    <source>
        <dbReference type="WBParaSite" id="EVEC_0000625701-mRNA-1"/>
    </source>
</evidence>
<keyword evidence="2 3" id="KW-0040">ANK repeat</keyword>
<feature type="compositionally biased region" description="Basic residues" evidence="4">
    <location>
        <begin position="474"/>
        <end position="485"/>
    </location>
</feature>
<evidence type="ECO:0000313" key="5">
    <source>
        <dbReference type="EMBL" id="VDD91117.1"/>
    </source>
</evidence>
<feature type="repeat" description="ANK" evidence="3">
    <location>
        <begin position="728"/>
        <end position="765"/>
    </location>
</feature>
<feature type="region of interest" description="Disordered" evidence="4">
    <location>
        <begin position="511"/>
        <end position="553"/>
    </location>
</feature>
<feature type="region of interest" description="Disordered" evidence="4">
    <location>
        <begin position="196"/>
        <end position="492"/>
    </location>
</feature>
<feature type="compositionally biased region" description="Low complexity" evidence="4">
    <location>
        <begin position="532"/>
        <end position="547"/>
    </location>
</feature>
<feature type="compositionally biased region" description="Basic residues" evidence="4">
    <location>
        <begin position="253"/>
        <end position="268"/>
    </location>
</feature>
<dbReference type="SUPFAM" id="SSF48403">
    <property type="entry name" value="Ankyrin repeat"/>
    <property type="match status" value="1"/>
</dbReference>
<feature type="compositionally biased region" description="Low complexity" evidence="4">
    <location>
        <begin position="202"/>
        <end position="213"/>
    </location>
</feature>
<dbReference type="InterPro" id="IPR002110">
    <property type="entry name" value="Ankyrin_rpt"/>
</dbReference>
<organism evidence="7">
    <name type="scientific">Enterobius vermicularis</name>
    <name type="common">Human pinworm</name>
    <dbReference type="NCBI Taxonomy" id="51028"/>
    <lineage>
        <taxon>Eukaryota</taxon>
        <taxon>Metazoa</taxon>
        <taxon>Ecdysozoa</taxon>
        <taxon>Nematoda</taxon>
        <taxon>Chromadorea</taxon>
        <taxon>Rhabditida</taxon>
        <taxon>Spirurina</taxon>
        <taxon>Oxyuridomorpha</taxon>
        <taxon>Oxyuroidea</taxon>
        <taxon>Oxyuridae</taxon>
        <taxon>Enterobius</taxon>
    </lineage>
</organism>
<evidence type="ECO:0000256" key="2">
    <source>
        <dbReference type="ARBA" id="ARBA00023043"/>
    </source>
</evidence>
<dbReference type="OrthoDB" id="433924at2759"/>
<dbReference type="PROSITE" id="PS50088">
    <property type="entry name" value="ANK_REPEAT"/>
    <property type="match status" value="2"/>
</dbReference>
<dbReference type="PANTHER" id="PTHR24126">
    <property type="entry name" value="ANKYRIN REPEAT, PH AND SEC7 DOMAIN CONTAINING PROTEIN SECG-RELATED"/>
    <property type="match status" value="1"/>
</dbReference>
<dbReference type="WBParaSite" id="EVEC_0000625701-mRNA-1">
    <property type="protein sequence ID" value="EVEC_0000625701-mRNA-1"/>
    <property type="gene ID" value="EVEC_0000625701"/>
</dbReference>
<dbReference type="Proteomes" id="UP000274131">
    <property type="component" value="Unassembled WGS sequence"/>
</dbReference>